<evidence type="ECO:0000256" key="2">
    <source>
        <dbReference type="SAM" id="Phobius"/>
    </source>
</evidence>
<sequence>MWLHVNSQIPIKFKADKFVDNIKAQAFTFKSKAEFFYFNGATINKYSNGQLNVVAGQTGQPPQNYFPSSSYEQANAAYLPSVKEMVYHGDTIHFTDEKYNLVRSLYLNSNRIVITAGKAATTSDPNLGEGGFATDVYINTPSGLIIDPTGTYLYVAQSFDYVIRRVTIHTTISTIAGVIPRTDNFIGTDGPPRSIPLYYPTGIAMDEEGNIFISDTRNNLIRKVDMKNNILSTPVGVQYRRPFPDLDPCSDCFTGDKGSAKLARIHNPSQICASQGSIIFNDSLNKRIRKVTNGIIDTIYTYENEAYLKCYLGVIYVSNKNSVINVLSPYCDDNYIINGASCQPCPQGQTNNKYFTECVNVGPTPQKSYIMNSNTNGNQNNSSPMSTTTLIIIISSILAIVGCVALLIGIVVLAVLIKRKRSNTKYSNLKNEELKDRLSQLPFEPQPTGN</sequence>
<dbReference type="RefSeq" id="XP_002677016.1">
    <property type="nucleotide sequence ID" value="XM_002676970.1"/>
</dbReference>
<dbReference type="InterPro" id="IPR001258">
    <property type="entry name" value="NHL_repeat"/>
</dbReference>
<dbReference type="PANTHER" id="PTHR13833">
    <property type="match status" value="1"/>
</dbReference>
<feature type="transmembrane region" description="Helical" evidence="2">
    <location>
        <begin position="390"/>
        <end position="417"/>
    </location>
</feature>
<organism evidence="4">
    <name type="scientific">Naegleria gruberi</name>
    <name type="common">Amoeba</name>
    <dbReference type="NCBI Taxonomy" id="5762"/>
    <lineage>
        <taxon>Eukaryota</taxon>
        <taxon>Discoba</taxon>
        <taxon>Heterolobosea</taxon>
        <taxon>Tetramitia</taxon>
        <taxon>Eutetramitia</taxon>
        <taxon>Vahlkampfiidae</taxon>
        <taxon>Naegleria</taxon>
    </lineage>
</organism>
<dbReference type="Pfam" id="PF01436">
    <property type="entry name" value="NHL"/>
    <property type="match status" value="1"/>
</dbReference>
<dbReference type="SUPFAM" id="SSF63825">
    <property type="entry name" value="YWTD domain"/>
    <property type="match status" value="1"/>
</dbReference>
<dbReference type="PANTHER" id="PTHR13833:SF71">
    <property type="entry name" value="NHL DOMAIN-CONTAINING PROTEIN"/>
    <property type="match status" value="1"/>
</dbReference>
<evidence type="ECO:0000313" key="4">
    <source>
        <dbReference type="Proteomes" id="UP000006671"/>
    </source>
</evidence>
<keyword evidence="1" id="KW-0677">Repeat</keyword>
<dbReference type="AlphaFoldDB" id="D2VFZ2"/>
<dbReference type="InParanoid" id="D2VFZ2"/>
<dbReference type="Proteomes" id="UP000006671">
    <property type="component" value="Unassembled WGS sequence"/>
</dbReference>
<keyword evidence="2" id="KW-0812">Transmembrane</keyword>
<keyword evidence="2" id="KW-1133">Transmembrane helix</keyword>
<dbReference type="Gene3D" id="2.120.10.30">
    <property type="entry name" value="TolB, C-terminal domain"/>
    <property type="match status" value="1"/>
</dbReference>
<dbReference type="OrthoDB" id="423498at2759"/>
<proteinExistence type="predicted"/>
<reference evidence="3 4" key="1">
    <citation type="journal article" date="2010" name="Cell">
        <title>The genome of Naegleria gruberi illuminates early eukaryotic versatility.</title>
        <authorList>
            <person name="Fritz-Laylin L.K."/>
            <person name="Prochnik S.E."/>
            <person name="Ginger M.L."/>
            <person name="Dacks J.B."/>
            <person name="Carpenter M.L."/>
            <person name="Field M.C."/>
            <person name="Kuo A."/>
            <person name="Paredez A."/>
            <person name="Chapman J."/>
            <person name="Pham J."/>
            <person name="Shu S."/>
            <person name="Neupane R."/>
            <person name="Cipriano M."/>
            <person name="Mancuso J."/>
            <person name="Tu H."/>
            <person name="Salamov A."/>
            <person name="Lindquist E."/>
            <person name="Shapiro H."/>
            <person name="Lucas S."/>
            <person name="Grigoriev I.V."/>
            <person name="Cande W.Z."/>
            <person name="Fulton C."/>
            <person name="Rokhsar D.S."/>
            <person name="Dawson S.C."/>
        </authorList>
    </citation>
    <scope>NUCLEOTIDE SEQUENCE [LARGE SCALE GENOMIC DNA]</scope>
    <source>
        <strain evidence="3 4">NEG-M</strain>
    </source>
</reference>
<keyword evidence="4" id="KW-1185">Reference proteome</keyword>
<evidence type="ECO:0000313" key="3">
    <source>
        <dbReference type="EMBL" id="EFC44272.1"/>
    </source>
</evidence>
<dbReference type="InterPro" id="IPR011042">
    <property type="entry name" value="6-blade_b-propeller_TolB-like"/>
</dbReference>
<dbReference type="GeneID" id="8848150"/>
<gene>
    <name evidence="3" type="ORF">NAEGRDRAFT_49221</name>
</gene>
<evidence type="ECO:0000256" key="1">
    <source>
        <dbReference type="ARBA" id="ARBA00022737"/>
    </source>
</evidence>
<keyword evidence="2" id="KW-0472">Membrane</keyword>
<dbReference type="VEuPathDB" id="AmoebaDB:NAEGRDRAFT_49221"/>
<protein>
    <submittedName>
        <fullName evidence="3">Predicted protein</fullName>
    </submittedName>
</protein>
<accession>D2VFZ2</accession>
<dbReference type="EMBL" id="GG738869">
    <property type="protein sequence ID" value="EFC44272.1"/>
    <property type="molecule type" value="Genomic_DNA"/>
</dbReference>
<name>D2VFZ2_NAEGR</name>
<dbReference type="KEGG" id="ngr:NAEGRDRAFT_49221"/>